<name>A0A8N4FC17_ELAGV</name>
<feature type="domain" description="HMA" evidence="2">
    <location>
        <begin position="120"/>
        <end position="187"/>
    </location>
</feature>
<dbReference type="RefSeq" id="XP_029124501.1">
    <property type="nucleotide sequence ID" value="XM_029268668.1"/>
</dbReference>
<protein>
    <submittedName>
        <fullName evidence="4">Heavy metal-associated isoprenylated plant protein 3-like isoform X1</fullName>
    </submittedName>
</protein>
<dbReference type="AlphaFoldDB" id="A0A8N4FC17"/>
<dbReference type="GO" id="GO:0046872">
    <property type="term" value="F:metal ion binding"/>
    <property type="evidence" value="ECO:0007669"/>
    <property type="project" value="InterPro"/>
</dbReference>
<feature type="region of interest" description="Disordered" evidence="1">
    <location>
        <begin position="53"/>
        <end position="119"/>
    </location>
</feature>
<evidence type="ECO:0000256" key="1">
    <source>
        <dbReference type="SAM" id="MobiDB-lite"/>
    </source>
</evidence>
<dbReference type="PANTHER" id="PTHR46413:SF1">
    <property type="entry name" value="HEAVY METAL-ASSOCIATED ISOPRENYLATED PLANT PROTEIN 6"/>
    <property type="match status" value="1"/>
</dbReference>
<dbReference type="Pfam" id="PF00403">
    <property type="entry name" value="HMA"/>
    <property type="match status" value="2"/>
</dbReference>
<evidence type="ECO:0000313" key="4">
    <source>
        <dbReference type="RefSeq" id="XP_029124501.1"/>
    </source>
</evidence>
<organism evidence="3 4">
    <name type="scientific">Elaeis guineensis var. tenera</name>
    <name type="common">Oil palm</name>
    <dbReference type="NCBI Taxonomy" id="51953"/>
    <lineage>
        <taxon>Eukaryota</taxon>
        <taxon>Viridiplantae</taxon>
        <taxon>Streptophyta</taxon>
        <taxon>Embryophyta</taxon>
        <taxon>Tracheophyta</taxon>
        <taxon>Spermatophyta</taxon>
        <taxon>Magnoliopsida</taxon>
        <taxon>Liliopsida</taxon>
        <taxon>Arecaceae</taxon>
        <taxon>Arecoideae</taxon>
        <taxon>Cocoseae</taxon>
        <taxon>Elaeidinae</taxon>
        <taxon>Elaeis</taxon>
    </lineage>
</organism>
<dbReference type="SUPFAM" id="SSF55008">
    <property type="entry name" value="HMA, heavy metal-associated domain"/>
    <property type="match status" value="2"/>
</dbReference>
<dbReference type="CDD" id="cd00371">
    <property type="entry name" value="HMA"/>
    <property type="match status" value="1"/>
</dbReference>
<dbReference type="Proteomes" id="UP000504607">
    <property type="component" value="Chromosome 16"/>
</dbReference>
<gene>
    <name evidence="4" type="primary">LOC105059120</name>
</gene>
<dbReference type="PANTHER" id="PTHR46413">
    <property type="entry name" value="HEAVY METAL-ASSOCIATED ISOPRENYLATED PLANT PROTEIN 6"/>
    <property type="match status" value="1"/>
</dbReference>
<dbReference type="InterPro" id="IPR036163">
    <property type="entry name" value="HMA_dom_sf"/>
</dbReference>
<evidence type="ECO:0000313" key="3">
    <source>
        <dbReference type="Proteomes" id="UP000504607"/>
    </source>
</evidence>
<dbReference type="PROSITE" id="PS50846">
    <property type="entry name" value="HMA_2"/>
    <property type="match status" value="2"/>
</dbReference>
<dbReference type="Gene3D" id="3.30.70.100">
    <property type="match status" value="2"/>
</dbReference>
<dbReference type="OrthoDB" id="782329at2759"/>
<dbReference type="InterPro" id="IPR006121">
    <property type="entry name" value="HMA_dom"/>
</dbReference>
<feature type="domain" description="HMA" evidence="2">
    <location>
        <begin position="16"/>
        <end position="79"/>
    </location>
</feature>
<reference evidence="4" key="1">
    <citation type="submission" date="2025-08" db="UniProtKB">
        <authorList>
            <consortium name="RefSeq"/>
        </authorList>
    </citation>
    <scope>IDENTIFICATION</scope>
</reference>
<feature type="compositionally biased region" description="Basic and acidic residues" evidence="1">
    <location>
        <begin position="90"/>
        <end position="100"/>
    </location>
</feature>
<feature type="compositionally biased region" description="Basic and acidic residues" evidence="1">
    <location>
        <begin position="58"/>
        <end position="72"/>
    </location>
</feature>
<keyword evidence="3" id="KW-1185">Reference proteome</keyword>
<accession>A0A8N4FC17</accession>
<sequence length="190" mass="21036">MGNQEKKKGGEREKKDDRTITVVRMCCERCADEVKKSVEGFEGVERVKADIGPGTLKVEGKVDPSSLRDRVAKKTHRKVDLVFPTNAPQKDAKKKDDSKKPTAGKESNKSDKKKSKGPGVSTVVLKTRLHCACLVKLIKKKIRKLEGVQQVVTDVQKDWIMVTGTMDVKRLPEVLKQELELAVEVAAVGS</sequence>
<proteinExistence type="predicted"/>
<evidence type="ECO:0000259" key="2">
    <source>
        <dbReference type="PROSITE" id="PS50846"/>
    </source>
</evidence>
<dbReference type="InterPro" id="IPR044594">
    <property type="entry name" value="HIPP01/3/5/6"/>
</dbReference>